<gene>
    <name evidence="9" type="ORF">ACFFMS_19300</name>
</gene>
<evidence type="ECO:0000256" key="8">
    <source>
        <dbReference type="SAM" id="Phobius"/>
    </source>
</evidence>
<feature type="transmembrane region" description="Helical" evidence="8">
    <location>
        <begin position="271"/>
        <end position="295"/>
    </location>
</feature>
<keyword evidence="4" id="KW-0309">Germination</keyword>
<feature type="transmembrane region" description="Helical" evidence="8">
    <location>
        <begin position="78"/>
        <end position="96"/>
    </location>
</feature>
<feature type="transmembrane region" description="Helical" evidence="8">
    <location>
        <begin position="12"/>
        <end position="30"/>
    </location>
</feature>
<keyword evidence="10" id="KW-1185">Reference proteome</keyword>
<dbReference type="PANTHER" id="PTHR34975">
    <property type="entry name" value="SPORE GERMINATION PROTEIN A2"/>
    <property type="match status" value="1"/>
</dbReference>
<reference evidence="9 10" key="1">
    <citation type="submission" date="2024-09" db="EMBL/GenBank/DDBJ databases">
        <authorList>
            <person name="Sun Q."/>
            <person name="Mori K."/>
        </authorList>
    </citation>
    <scope>NUCLEOTIDE SEQUENCE [LARGE SCALE GENOMIC DNA]</scope>
    <source>
        <strain evidence="9 10">JCM 11201</strain>
    </source>
</reference>
<comment type="subcellular location">
    <subcellularLocation>
        <location evidence="1">Membrane</location>
        <topology evidence="1">Multi-pass membrane protein</topology>
    </subcellularLocation>
</comment>
<evidence type="ECO:0000256" key="5">
    <source>
        <dbReference type="ARBA" id="ARBA00022692"/>
    </source>
</evidence>
<evidence type="ECO:0000256" key="6">
    <source>
        <dbReference type="ARBA" id="ARBA00022989"/>
    </source>
</evidence>
<comment type="similarity">
    <text evidence="2">Belongs to the amino acid-polyamine-organocation (APC) superfamily. Spore germination protein (SGP) (TC 2.A.3.9) family.</text>
</comment>
<dbReference type="NCBIfam" id="TIGR00912">
    <property type="entry name" value="2A0309"/>
    <property type="match status" value="1"/>
</dbReference>
<feature type="transmembrane region" description="Helical" evidence="8">
    <location>
        <begin position="182"/>
        <end position="205"/>
    </location>
</feature>
<dbReference type="EMBL" id="JBHMAF010000150">
    <property type="protein sequence ID" value="MFB9760473.1"/>
    <property type="molecule type" value="Genomic_DNA"/>
</dbReference>
<evidence type="ECO:0000256" key="4">
    <source>
        <dbReference type="ARBA" id="ARBA00022544"/>
    </source>
</evidence>
<feature type="transmembrane region" description="Helical" evidence="8">
    <location>
        <begin position="217"/>
        <end position="242"/>
    </location>
</feature>
<comment type="caution">
    <text evidence="9">The sequence shown here is derived from an EMBL/GenBank/DDBJ whole genome shotgun (WGS) entry which is preliminary data.</text>
</comment>
<dbReference type="InterPro" id="IPR004761">
    <property type="entry name" value="Spore_GerAB"/>
</dbReference>
<evidence type="ECO:0000256" key="1">
    <source>
        <dbReference type="ARBA" id="ARBA00004141"/>
    </source>
</evidence>
<feature type="transmembrane region" description="Helical" evidence="8">
    <location>
        <begin position="36"/>
        <end position="58"/>
    </location>
</feature>
<proteinExistence type="inferred from homology"/>
<feature type="transmembrane region" description="Helical" evidence="8">
    <location>
        <begin position="116"/>
        <end position="134"/>
    </location>
</feature>
<name>A0ABV5WIM2_9BACI</name>
<keyword evidence="6 8" id="KW-1133">Transmembrane helix</keyword>
<evidence type="ECO:0000313" key="10">
    <source>
        <dbReference type="Proteomes" id="UP001589609"/>
    </source>
</evidence>
<accession>A0ABV5WIM2</accession>
<dbReference type="Pfam" id="PF03845">
    <property type="entry name" value="Spore_permease"/>
    <property type="match status" value="1"/>
</dbReference>
<feature type="transmembrane region" description="Helical" evidence="8">
    <location>
        <begin position="339"/>
        <end position="359"/>
    </location>
</feature>
<evidence type="ECO:0000313" key="9">
    <source>
        <dbReference type="EMBL" id="MFB9760473.1"/>
    </source>
</evidence>
<feature type="transmembrane region" description="Helical" evidence="8">
    <location>
        <begin position="307"/>
        <end position="327"/>
    </location>
</feature>
<organism evidence="9 10">
    <name type="scientific">Ectobacillus funiculus</name>
    <dbReference type="NCBI Taxonomy" id="137993"/>
    <lineage>
        <taxon>Bacteria</taxon>
        <taxon>Bacillati</taxon>
        <taxon>Bacillota</taxon>
        <taxon>Bacilli</taxon>
        <taxon>Bacillales</taxon>
        <taxon>Bacillaceae</taxon>
        <taxon>Ectobacillus</taxon>
    </lineage>
</organism>
<evidence type="ECO:0000256" key="3">
    <source>
        <dbReference type="ARBA" id="ARBA00022448"/>
    </source>
</evidence>
<keyword evidence="5 8" id="KW-0812">Transmembrane</keyword>
<sequence length="366" mass="40475">MENVKINALQMFCLIVLFALGTALVVSYGSEAKRDAWLAILLYGPVGGSLIFMIYSCLHRLYPNLSFVLYAQQIVGKWIGWLLGVVFIIYFLHEAARDLRDYGDLLTVSMFTETPLFMVHVMMILTLIYVLYLGIEVLGRLAEISVVIILGLGITATISVLLSGKADINQLFPILEHGLKGMLSPSFPSLFVIPWGEMSAFTLILPHLNNPRSVMRTGLSAILFSVAVLSFTILLNISVLGVDVFTRSNFALLETIRRVSLMEFIERLDPIVLLTLIIGDFFKVGIFFYATVIGASDLFKVKNHKTLILPVGIIILLASLTVAGNFAEHIKIGGGLLPLYAHIPISVIIPLLLLIVALIRKHFRSS</sequence>
<evidence type="ECO:0000256" key="2">
    <source>
        <dbReference type="ARBA" id="ARBA00007998"/>
    </source>
</evidence>
<keyword evidence="3" id="KW-0813">Transport</keyword>
<dbReference type="PANTHER" id="PTHR34975:SF2">
    <property type="entry name" value="SPORE GERMINATION PROTEIN A2"/>
    <property type="match status" value="1"/>
</dbReference>
<dbReference type="RefSeq" id="WP_379950783.1">
    <property type="nucleotide sequence ID" value="NZ_JBHMAF010000150.1"/>
</dbReference>
<keyword evidence="7 8" id="KW-0472">Membrane</keyword>
<evidence type="ECO:0000256" key="7">
    <source>
        <dbReference type="ARBA" id="ARBA00023136"/>
    </source>
</evidence>
<protein>
    <submittedName>
        <fullName evidence="9">GerAB/ArcD/ProY family transporter</fullName>
    </submittedName>
</protein>
<feature type="transmembrane region" description="Helical" evidence="8">
    <location>
        <begin position="141"/>
        <end position="162"/>
    </location>
</feature>
<dbReference type="Proteomes" id="UP001589609">
    <property type="component" value="Unassembled WGS sequence"/>
</dbReference>